<keyword evidence="2" id="KW-1185">Reference proteome</keyword>
<sequence length="107" mass="12897">MIPALLFTFQLNRNLEPEDWKDMDQVLERHQLLKDLFKWSMDNKRFNLESHWEELGESCQRICLKDLMVIAKGWNHNRKSKLLEERATRIRENQGTIKAIEEQLSQT</sequence>
<dbReference type="Proteomes" id="UP000765509">
    <property type="component" value="Unassembled WGS sequence"/>
</dbReference>
<proteinExistence type="predicted"/>
<reference evidence="1" key="1">
    <citation type="submission" date="2021-03" db="EMBL/GenBank/DDBJ databases">
        <title>Draft genome sequence of rust myrtle Austropuccinia psidii MF-1, a brazilian biotype.</title>
        <authorList>
            <person name="Quecine M.C."/>
            <person name="Pachon D.M.R."/>
            <person name="Bonatelli M.L."/>
            <person name="Correr F.H."/>
            <person name="Franceschini L.M."/>
            <person name="Leite T.F."/>
            <person name="Margarido G.R.A."/>
            <person name="Almeida C.A."/>
            <person name="Ferrarezi J.A."/>
            <person name="Labate C.A."/>
        </authorList>
    </citation>
    <scope>NUCLEOTIDE SEQUENCE</scope>
    <source>
        <strain evidence="1">MF-1</strain>
    </source>
</reference>
<gene>
    <name evidence="1" type="ORF">O181_043593</name>
</gene>
<evidence type="ECO:0000313" key="1">
    <source>
        <dbReference type="EMBL" id="MBW0503878.1"/>
    </source>
</evidence>
<accession>A0A9Q3DNG2</accession>
<protein>
    <submittedName>
        <fullName evidence="1">Uncharacterized protein</fullName>
    </submittedName>
</protein>
<dbReference type="EMBL" id="AVOT02017615">
    <property type="protein sequence ID" value="MBW0503878.1"/>
    <property type="molecule type" value="Genomic_DNA"/>
</dbReference>
<evidence type="ECO:0000313" key="2">
    <source>
        <dbReference type="Proteomes" id="UP000765509"/>
    </source>
</evidence>
<comment type="caution">
    <text evidence="1">The sequence shown here is derived from an EMBL/GenBank/DDBJ whole genome shotgun (WGS) entry which is preliminary data.</text>
</comment>
<name>A0A9Q3DNG2_9BASI</name>
<dbReference type="AlphaFoldDB" id="A0A9Q3DNG2"/>
<organism evidence="1 2">
    <name type="scientific">Austropuccinia psidii MF-1</name>
    <dbReference type="NCBI Taxonomy" id="1389203"/>
    <lineage>
        <taxon>Eukaryota</taxon>
        <taxon>Fungi</taxon>
        <taxon>Dikarya</taxon>
        <taxon>Basidiomycota</taxon>
        <taxon>Pucciniomycotina</taxon>
        <taxon>Pucciniomycetes</taxon>
        <taxon>Pucciniales</taxon>
        <taxon>Sphaerophragmiaceae</taxon>
        <taxon>Austropuccinia</taxon>
    </lineage>
</organism>